<dbReference type="PANTHER" id="PTHR33744">
    <property type="entry name" value="CARBOHYDRATE DIACID REGULATOR"/>
    <property type="match status" value="1"/>
</dbReference>
<comment type="caution">
    <text evidence="2">The sequence shown here is derived from an EMBL/GenBank/DDBJ whole genome shotgun (WGS) entry which is preliminary data.</text>
</comment>
<feature type="domain" description="PucR C-terminal helix-turn-helix" evidence="1">
    <location>
        <begin position="301"/>
        <end position="358"/>
    </location>
</feature>
<dbReference type="InterPro" id="IPR051448">
    <property type="entry name" value="CdaR-like_regulators"/>
</dbReference>
<dbReference type="Gene3D" id="1.10.10.2840">
    <property type="entry name" value="PucR C-terminal helix-turn-helix domain"/>
    <property type="match status" value="1"/>
</dbReference>
<name>A0ABV0L6X8_9PSEU</name>
<protein>
    <submittedName>
        <fullName evidence="2">Helix-turn-helix domain-containing protein</fullName>
    </submittedName>
</protein>
<proteinExistence type="predicted"/>
<gene>
    <name evidence="2" type="ORF">ABJI51_03150</name>
</gene>
<reference evidence="2 3" key="1">
    <citation type="submission" date="2024-05" db="EMBL/GenBank/DDBJ databases">
        <authorList>
            <person name="Zhao H."/>
            <person name="Xu Y."/>
            <person name="Lin S."/>
            <person name="Spain J.C."/>
            <person name="Zhou N.-Y."/>
        </authorList>
    </citation>
    <scope>NUCLEOTIDE SEQUENCE [LARGE SCALE GENOMIC DNA]</scope>
    <source>
        <strain evidence="2 3">NEAU-NG30</strain>
    </source>
</reference>
<dbReference type="EMBL" id="JBDZYD010000001">
    <property type="protein sequence ID" value="MEQ0558056.1"/>
    <property type="molecule type" value="Genomic_DNA"/>
</dbReference>
<dbReference type="Proteomes" id="UP001440984">
    <property type="component" value="Unassembled WGS sequence"/>
</dbReference>
<evidence type="ECO:0000259" key="1">
    <source>
        <dbReference type="Pfam" id="PF13556"/>
    </source>
</evidence>
<dbReference type="InterPro" id="IPR042070">
    <property type="entry name" value="PucR_C-HTH_sf"/>
</dbReference>
<evidence type="ECO:0000313" key="2">
    <source>
        <dbReference type="EMBL" id="MEQ0558056.1"/>
    </source>
</evidence>
<dbReference type="InterPro" id="IPR025736">
    <property type="entry name" value="PucR_C-HTH_dom"/>
</dbReference>
<evidence type="ECO:0000313" key="3">
    <source>
        <dbReference type="Proteomes" id="UP001440984"/>
    </source>
</evidence>
<dbReference type="Pfam" id="PF13556">
    <property type="entry name" value="HTH_30"/>
    <property type="match status" value="1"/>
</dbReference>
<keyword evidence="3" id="KW-1185">Reference proteome</keyword>
<organism evidence="2 3">
    <name type="scientific">Amycolatopsis melonis</name>
    <dbReference type="NCBI Taxonomy" id="3156488"/>
    <lineage>
        <taxon>Bacteria</taxon>
        <taxon>Bacillati</taxon>
        <taxon>Actinomycetota</taxon>
        <taxon>Actinomycetes</taxon>
        <taxon>Pseudonocardiales</taxon>
        <taxon>Pseudonocardiaceae</taxon>
        <taxon>Amycolatopsis</taxon>
    </lineage>
</organism>
<dbReference type="RefSeq" id="WP_348947383.1">
    <property type="nucleotide sequence ID" value="NZ_JBDZYD010000001.1"/>
</dbReference>
<sequence length="376" mass="38710">MTITSIRAEAAFASEGTSWARTAFPAVAGLPAELRAEVAAAIEEQPREARAVVRRLLGVTVAALTSGDHRAWTSAREVEETARVGSALAAAGALLEPLLVLIGRLTAWAVERTAGARPGSSGVLKDVVRVGHAVTRSLAGGFHRHARSRAATPLAGEQLAAALLAGQHAPGASASYQVLAVWGGYGGLDRLPTLGGVAVARGNVGFVLVPEAGPGRGPELAAKLRAAFPGAWVAPHWARTAEVPAAAATAGDVVALATGSGAPAGVHRLEDFAVEYAVLRHPSIEAEMRRLIEPVLGGPGLAETLRAFVRADGNRTRAAAELIVHRSTLDYRLKRIAQLTGYDPVKPAGMQVLAIAMTAAQATAVRAQFAAVAGTR</sequence>
<accession>A0ABV0L6X8</accession>
<dbReference type="PANTHER" id="PTHR33744:SF7">
    <property type="entry name" value="PUCR FAMILY TRANSCRIPTIONAL REGULATOR"/>
    <property type="match status" value="1"/>
</dbReference>